<name>A0A0A9AAG8_ARUDO</name>
<proteinExistence type="predicted"/>
<dbReference type="EMBL" id="GBRH01251900">
    <property type="protein sequence ID" value="JAD45995.1"/>
    <property type="molecule type" value="Transcribed_RNA"/>
</dbReference>
<dbReference type="AlphaFoldDB" id="A0A0A9AAG8"/>
<accession>A0A0A9AAG8</accession>
<sequence length="25" mass="2667">MNGAGSVRYLGKSIGCVLAELSFFF</sequence>
<evidence type="ECO:0000313" key="1">
    <source>
        <dbReference type="EMBL" id="JAD45995.1"/>
    </source>
</evidence>
<reference evidence="1" key="1">
    <citation type="submission" date="2014-09" db="EMBL/GenBank/DDBJ databases">
        <authorList>
            <person name="Magalhaes I.L.F."/>
            <person name="Oliveira U."/>
            <person name="Santos F.R."/>
            <person name="Vidigal T.H.D.A."/>
            <person name="Brescovit A.D."/>
            <person name="Santos A.J."/>
        </authorList>
    </citation>
    <scope>NUCLEOTIDE SEQUENCE</scope>
    <source>
        <tissue evidence="1">Shoot tissue taken approximately 20 cm above the soil surface</tissue>
    </source>
</reference>
<organism evidence="1">
    <name type="scientific">Arundo donax</name>
    <name type="common">Giant reed</name>
    <name type="synonym">Donax arundinaceus</name>
    <dbReference type="NCBI Taxonomy" id="35708"/>
    <lineage>
        <taxon>Eukaryota</taxon>
        <taxon>Viridiplantae</taxon>
        <taxon>Streptophyta</taxon>
        <taxon>Embryophyta</taxon>
        <taxon>Tracheophyta</taxon>
        <taxon>Spermatophyta</taxon>
        <taxon>Magnoliopsida</taxon>
        <taxon>Liliopsida</taxon>
        <taxon>Poales</taxon>
        <taxon>Poaceae</taxon>
        <taxon>PACMAD clade</taxon>
        <taxon>Arundinoideae</taxon>
        <taxon>Arundineae</taxon>
        <taxon>Arundo</taxon>
    </lineage>
</organism>
<protein>
    <submittedName>
        <fullName evidence="1">Uncharacterized protein</fullName>
    </submittedName>
</protein>
<reference evidence="1" key="2">
    <citation type="journal article" date="2015" name="Data Brief">
        <title>Shoot transcriptome of the giant reed, Arundo donax.</title>
        <authorList>
            <person name="Barrero R.A."/>
            <person name="Guerrero F.D."/>
            <person name="Moolhuijzen P."/>
            <person name="Goolsby J.A."/>
            <person name="Tidwell J."/>
            <person name="Bellgard S.E."/>
            <person name="Bellgard M.I."/>
        </authorList>
    </citation>
    <scope>NUCLEOTIDE SEQUENCE</scope>
    <source>
        <tissue evidence="1">Shoot tissue taken approximately 20 cm above the soil surface</tissue>
    </source>
</reference>